<dbReference type="AlphaFoldDB" id="A0A4P9YRQ7"/>
<protein>
    <submittedName>
        <fullName evidence="1">Uncharacterized protein</fullName>
    </submittedName>
</protein>
<sequence length="176" mass="19471">MAANCRASGSVPPLLGDMEDLIGSGGSLANASLMSARDVKLNAQQEDSSAVQIKTGRKLYHRLRARRLDKLLAEETGGMLRNQLRIVPVDCLSNCDRGNCIAITAPGKYTYQFGDLDERRPEVLDDIVRFTMNYMESADGFSKTKTRPTWMKSNVLARIPPLPMPSNLVPNCKKQQ</sequence>
<dbReference type="Proteomes" id="UP000278143">
    <property type="component" value="Unassembled WGS sequence"/>
</dbReference>
<dbReference type="OrthoDB" id="5589413at2759"/>
<proteinExistence type="predicted"/>
<dbReference type="InterPro" id="IPR012863">
    <property type="entry name" value="DUF1636"/>
</dbReference>
<dbReference type="EMBL" id="KZ992250">
    <property type="protein sequence ID" value="RKP22328.1"/>
    <property type="molecule type" value="Genomic_DNA"/>
</dbReference>
<reference evidence="2" key="1">
    <citation type="journal article" date="2018" name="Nat. Microbiol.">
        <title>Leveraging single-cell genomics to expand the fungal tree of life.</title>
        <authorList>
            <person name="Ahrendt S.R."/>
            <person name="Quandt C.A."/>
            <person name="Ciobanu D."/>
            <person name="Clum A."/>
            <person name="Salamov A."/>
            <person name="Andreopoulos B."/>
            <person name="Cheng J.F."/>
            <person name="Woyke T."/>
            <person name="Pelin A."/>
            <person name="Henrissat B."/>
            <person name="Reynolds N.K."/>
            <person name="Benny G.L."/>
            <person name="Smith M.E."/>
            <person name="James T.Y."/>
            <person name="Grigoriev I.V."/>
        </authorList>
    </citation>
    <scope>NUCLEOTIDE SEQUENCE [LARGE SCALE GENOMIC DNA]</scope>
    <source>
        <strain evidence="2">Benny S71-1</strain>
    </source>
</reference>
<organism evidence="1 2">
    <name type="scientific">Syncephalis pseudoplumigaleata</name>
    <dbReference type="NCBI Taxonomy" id="1712513"/>
    <lineage>
        <taxon>Eukaryota</taxon>
        <taxon>Fungi</taxon>
        <taxon>Fungi incertae sedis</taxon>
        <taxon>Zoopagomycota</taxon>
        <taxon>Zoopagomycotina</taxon>
        <taxon>Zoopagomycetes</taxon>
        <taxon>Zoopagales</taxon>
        <taxon>Piptocephalidaceae</taxon>
        <taxon>Syncephalis</taxon>
    </lineage>
</organism>
<evidence type="ECO:0000313" key="1">
    <source>
        <dbReference type="EMBL" id="RKP22328.1"/>
    </source>
</evidence>
<dbReference type="Pfam" id="PF07845">
    <property type="entry name" value="DUF1636"/>
    <property type="match status" value="1"/>
</dbReference>
<evidence type="ECO:0000313" key="2">
    <source>
        <dbReference type="Proteomes" id="UP000278143"/>
    </source>
</evidence>
<accession>A0A4P9YRQ7</accession>
<name>A0A4P9YRQ7_9FUNG</name>
<gene>
    <name evidence="1" type="ORF">SYNPS1DRAFT_25973</name>
</gene>
<keyword evidence="2" id="KW-1185">Reference proteome</keyword>